<gene>
    <name evidence="8" type="ORF">BZL29_3706</name>
</gene>
<evidence type="ECO:0000256" key="5">
    <source>
        <dbReference type="ARBA" id="ARBA00023002"/>
    </source>
</evidence>
<dbReference type="PANTHER" id="PTHR42973:SF39">
    <property type="entry name" value="FAD-BINDING PCMH-TYPE DOMAIN-CONTAINING PROTEIN"/>
    <property type="match status" value="1"/>
</dbReference>
<comment type="caution">
    <text evidence="8">The sequence shown here is derived from an EMBL/GenBank/DDBJ whole genome shotgun (WGS) entry which is preliminary data.</text>
</comment>
<evidence type="ECO:0000256" key="3">
    <source>
        <dbReference type="ARBA" id="ARBA00022630"/>
    </source>
</evidence>
<dbReference type="GO" id="GO:0071949">
    <property type="term" value="F:FAD binding"/>
    <property type="evidence" value="ECO:0007669"/>
    <property type="project" value="InterPro"/>
</dbReference>
<evidence type="ECO:0000256" key="2">
    <source>
        <dbReference type="ARBA" id="ARBA00005466"/>
    </source>
</evidence>
<dbReference type="GO" id="GO:0016491">
    <property type="term" value="F:oxidoreductase activity"/>
    <property type="evidence" value="ECO:0007669"/>
    <property type="project" value="UniProtKB-KW"/>
</dbReference>
<evidence type="ECO:0000313" key="8">
    <source>
        <dbReference type="EMBL" id="OOK77690.1"/>
    </source>
</evidence>
<dbReference type="InterPro" id="IPR016167">
    <property type="entry name" value="FAD-bd_PCMH_sub1"/>
</dbReference>
<dbReference type="Proteomes" id="UP000188532">
    <property type="component" value="Unassembled WGS sequence"/>
</dbReference>
<dbReference type="Pfam" id="PF01565">
    <property type="entry name" value="FAD_binding_4"/>
    <property type="match status" value="1"/>
</dbReference>
<dbReference type="InterPro" id="IPR006093">
    <property type="entry name" value="Oxy_OxRdtase_FAD_BS"/>
</dbReference>
<proteinExistence type="inferred from homology"/>
<comment type="cofactor">
    <cofactor evidence="1">
        <name>FAD</name>
        <dbReference type="ChEBI" id="CHEBI:57692"/>
    </cofactor>
</comment>
<evidence type="ECO:0000256" key="6">
    <source>
        <dbReference type="SAM" id="MobiDB-lite"/>
    </source>
</evidence>
<dbReference type="SUPFAM" id="SSF56176">
    <property type="entry name" value="FAD-binding/transporter-associated domain-like"/>
    <property type="match status" value="1"/>
</dbReference>
<accession>A0A1V3XF13</accession>
<keyword evidence="5" id="KW-0560">Oxidoreductase</keyword>
<keyword evidence="4" id="KW-0274">FAD</keyword>
<evidence type="ECO:0000256" key="1">
    <source>
        <dbReference type="ARBA" id="ARBA00001974"/>
    </source>
</evidence>
<dbReference type="PROSITE" id="PS00862">
    <property type="entry name" value="OX2_COVAL_FAD"/>
    <property type="match status" value="1"/>
</dbReference>
<organism evidence="8 9">
    <name type="scientific">Mycobacterium kansasii</name>
    <dbReference type="NCBI Taxonomy" id="1768"/>
    <lineage>
        <taxon>Bacteria</taxon>
        <taxon>Bacillati</taxon>
        <taxon>Actinomycetota</taxon>
        <taxon>Actinomycetes</taxon>
        <taxon>Mycobacteriales</taxon>
        <taxon>Mycobacteriaceae</taxon>
        <taxon>Mycobacterium</taxon>
    </lineage>
</organism>
<reference evidence="8 9" key="1">
    <citation type="submission" date="2017-02" db="EMBL/GenBank/DDBJ databases">
        <title>Complete genome sequences of Mycobacterium kansasii strains isolated from rhesus macaques.</title>
        <authorList>
            <person name="Panda A."/>
            <person name="Nagaraj S."/>
            <person name="Zhao X."/>
            <person name="Tettelin H."/>
            <person name="Detolla L.J."/>
        </authorList>
    </citation>
    <scope>NUCLEOTIDE SEQUENCE [LARGE SCALE GENOMIC DNA]</scope>
    <source>
        <strain evidence="8 9">11-3469</strain>
    </source>
</reference>
<dbReference type="STRING" id="1768.B1T50_00065"/>
<keyword evidence="3" id="KW-0285">Flavoprotein</keyword>
<feature type="region of interest" description="Disordered" evidence="6">
    <location>
        <begin position="441"/>
        <end position="461"/>
    </location>
</feature>
<comment type="similarity">
    <text evidence="2">Belongs to the oxygen-dependent FAD-linked oxidoreductase family.</text>
</comment>
<evidence type="ECO:0000256" key="4">
    <source>
        <dbReference type="ARBA" id="ARBA00022827"/>
    </source>
</evidence>
<sequence length="480" mass="53018">MSALPAGRHFFRGDDGYEAARRGSVWHQRVPERYPEVIVQAVDAADIVAGLRYAKANGHRVSIVSGGHSFAASHLRDGAVLLDVSRLDHARIDAENMTAVAGPGKGGSLLMADLQAQNLFFPGGHCKGVCLGGYLLQGGYGWNSRIFGPACESVIGLEVITADGEQIYCDADNHPELYWAARGAGPGFFGVVTSFYLKLYPRPAVCGTSVYVYPFDVADEVYTWARNVSADVDRRVEMQILATRSVPEMGLDMPAIVMASPAFADSEEEAKEALAVFDTCPVIERALVKNPYMPTDLPAWYDVVMTHYLGDHRYTADNMWTSAPAEELLPGIRNILNTLPPHPSHFLWLNWGRPRPARTWPTALKTRSIWRSTAPGRTRQTTTSTTIGRGPTWRRCRTWPPAFSSRTKTSASGRLGLPPMRPWPGWTRYGRPTIPTVCSTVGWDESDDRRSLPGLPQQRRRNAVRQVLQTRNGVPAKACR</sequence>
<dbReference type="EMBL" id="MVBN01000003">
    <property type="protein sequence ID" value="OOK77690.1"/>
    <property type="molecule type" value="Genomic_DNA"/>
</dbReference>
<dbReference type="InterPro" id="IPR006094">
    <property type="entry name" value="Oxid_FAD_bind_N"/>
</dbReference>
<name>A0A1V3XF13_MYCKA</name>
<dbReference type="Gene3D" id="3.40.462.20">
    <property type="match status" value="1"/>
</dbReference>
<feature type="region of interest" description="Disordered" evidence="6">
    <location>
        <begin position="398"/>
        <end position="419"/>
    </location>
</feature>
<protein>
    <submittedName>
        <fullName evidence="8">FAD binding domain protein</fullName>
    </submittedName>
</protein>
<dbReference type="AlphaFoldDB" id="A0A1V3XF13"/>
<evidence type="ECO:0000313" key="9">
    <source>
        <dbReference type="Proteomes" id="UP000188532"/>
    </source>
</evidence>
<dbReference type="Gene3D" id="3.30.43.10">
    <property type="entry name" value="Uridine Diphospho-n-acetylenolpyruvylglucosamine Reductase, domain 2"/>
    <property type="match status" value="1"/>
</dbReference>
<feature type="domain" description="FAD-binding PCMH-type" evidence="7">
    <location>
        <begin position="30"/>
        <end position="202"/>
    </location>
</feature>
<dbReference type="PROSITE" id="PS51387">
    <property type="entry name" value="FAD_PCMH"/>
    <property type="match status" value="1"/>
</dbReference>
<dbReference type="Gene3D" id="3.30.465.10">
    <property type="match status" value="1"/>
</dbReference>
<dbReference type="InterPro" id="IPR016169">
    <property type="entry name" value="FAD-bd_PCMH_sub2"/>
</dbReference>
<dbReference type="InterPro" id="IPR050416">
    <property type="entry name" value="FAD-linked_Oxidoreductase"/>
</dbReference>
<dbReference type="InterPro" id="IPR036318">
    <property type="entry name" value="FAD-bd_PCMH-like_sf"/>
</dbReference>
<dbReference type="PANTHER" id="PTHR42973">
    <property type="entry name" value="BINDING OXIDOREDUCTASE, PUTATIVE (AFU_ORTHOLOGUE AFUA_1G17690)-RELATED"/>
    <property type="match status" value="1"/>
</dbReference>
<evidence type="ECO:0000259" key="7">
    <source>
        <dbReference type="PROSITE" id="PS51387"/>
    </source>
</evidence>
<dbReference type="InterPro" id="IPR016166">
    <property type="entry name" value="FAD-bd_PCMH"/>
</dbReference>